<keyword evidence="2" id="KW-1133">Transmembrane helix</keyword>
<proteinExistence type="predicted"/>
<sequence length="326" mass="36845">MAVQNFYQNRTKKIMGLSSAARGHMRPFGGRSPPFLVATLCVGLCVLGVSYWRLGIQYNDLESQLLRLIQKKNSLEADVSFINKQLESREENFSKAKVNLQNTENDLTNLKNQFDEQSEKLKTMQKTNENFEHSMDDQRKQLEAKETIVSELRKQNQALLDENQKLKSDYTEVKSRLDSTSKLSNKNVDDSNSNSNSKAQQQLQTNNMEQSKSINVIHSPPSLNNNQAASLSKSSSLPSSMDSNKNIIPAPGIVAEAQSSQSQAIPETAKEQPPQQNSDQKDHSNEQIQKPKIDPVIKLIKNNVGLLDNNDHQRQPKSHLFFVIYF</sequence>
<dbReference type="OrthoDB" id="6516715at2759"/>
<feature type="compositionally biased region" description="Low complexity" evidence="1">
    <location>
        <begin position="221"/>
        <end position="246"/>
    </location>
</feature>
<organism evidence="3 4">
    <name type="scientific">Dermatophagoides pteronyssinus</name>
    <name type="common">European house dust mite</name>
    <dbReference type="NCBI Taxonomy" id="6956"/>
    <lineage>
        <taxon>Eukaryota</taxon>
        <taxon>Metazoa</taxon>
        <taxon>Ecdysozoa</taxon>
        <taxon>Arthropoda</taxon>
        <taxon>Chelicerata</taxon>
        <taxon>Arachnida</taxon>
        <taxon>Acari</taxon>
        <taxon>Acariformes</taxon>
        <taxon>Sarcoptiformes</taxon>
        <taxon>Astigmata</taxon>
        <taxon>Psoroptidia</taxon>
        <taxon>Analgoidea</taxon>
        <taxon>Pyroglyphidae</taxon>
        <taxon>Dermatophagoidinae</taxon>
        <taxon>Dermatophagoides</taxon>
    </lineage>
</organism>
<feature type="compositionally biased region" description="Polar residues" evidence="1">
    <location>
        <begin position="199"/>
        <end position="216"/>
    </location>
</feature>
<dbReference type="Proteomes" id="UP000515146">
    <property type="component" value="Unplaced"/>
</dbReference>
<feature type="region of interest" description="Disordered" evidence="1">
    <location>
        <begin position="170"/>
        <end position="294"/>
    </location>
</feature>
<accession>A0A6P6XTB8</accession>
<keyword evidence="3" id="KW-1185">Reference proteome</keyword>
<evidence type="ECO:0000313" key="4">
    <source>
        <dbReference type="RefSeq" id="XP_027196595.1"/>
    </source>
</evidence>
<evidence type="ECO:0000313" key="3">
    <source>
        <dbReference type="Proteomes" id="UP000515146"/>
    </source>
</evidence>
<reference evidence="4" key="1">
    <citation type="submission" date="2025-08" db="UniProtKB">
        <authorList>
            <consortium name="RefSeq"/>
        </authorList>
    </citation>
    <scope>IDENTIFICATION</scope>
    <source>
        <strain evidence="4">Airmid</strain>
    </source>
</reference>
<keyword evidence="2" id="KW-0812">Transmembrane</keyword>
<dbReference type="RefSeq" id="XP_027196595.1">
    <property type="nucleotide sequence ID" value="XM_027340794.1"/>
</dbReference>
<dbReference type="KEGG" id="dpte:113791071"/>
<dbReference type="OMA" id="YWRLGIQ"/>
<dbReference type="InParanoid" id="A0A6P6XTB8"/>
<feature type="compositionally biased region" description="Basic and acidic residues" evidence="1">
    <location>
        <begin position="279"/>
        <end position="294"/>
    </location>
</feature>
<dbReference type="AlphaFoldDB" id="A0A6P6XTB8"/>
<feature type="compositionally biased region" description="Basic and acidic residues" evidence="1">
    <location>
        <begin position="170"/>
        <end position="179"/>
    </location>
</feature>
<protein>
    <submittedName>
        <fullName evidence="4">Protein CASC4-like</fullName>
    </submittedName>
</protein>
<dbReference type="Gene3D" id="1.10.287.1490">
    <property type="match status" value="1"/>
</dbReference>
<feature type="compositionally biased region" description="Low complexity" evidence="1">
    <location>
        <begin position="184"/>
        <end position="198"/>
    </location>
</feature>
<feature type="transmembrane region" description="Helical" evidence="2">
    <location>
        <begin position="35"/>
        <end position="54"/>
    </location>
</feature>
<evidence type="ECO:0000256" key="2">
    <source>
        <dbReference type="SAM" id="Phobius"/>
    </source>
</evidence>
<name>A0A6P6XTB8_DERPT</name>
<evidence type="ECO:0000256" key="1">
    <source>
        <dbReference type="SAM" id="MobiDB-lite"/>
    </source>
</evidence>
<dbReference type="SUPFAM" id="SSF57997">
    <property type="entry name" value="Tropomyosin"/>
    <property type="match status" value="1"/>
</dbReference>
<gene>
    <name evidence="4" type="primary">LOC113791071</name>
</gene>
<keyword evidence="2" id="KW-0472">Membrane</keyword>